<name>A0A0Z8DUW8_STRSU</name>
<accession>A0A0Z8DUW8</accession>
<dbReference type="RefSeq" id="WP_044688771.1">
    <property type="nucleotide sequence ID" value="NZ_CEEW01000076.1"/>
</dbReference>
<evidence type="ECO:0000313" key="4">
    <source>
        <dbReference type="Proteomes" id="UP000073434"/>
    </source>
</evidence>
<evidence type="ECO:0000313" key="1">
    <source>
        <dbReference type="EMBL" id="CYU50344.1"/>
    </source>
</evidence>
<proteinExistence type="predicted"/>
<evidence type="ECO:0000313" key="5">
    <source>
        <dbReference type="Proteomes" id="UP000278566"/>
    </source>
</evidence>
<reference evidence="2 5" key="2">
    <citation type="submission" date="2018-11" db="EMBL/GenBank/DDBJ databases">
        <title>Changes in penicillin susceptibility of Streptococcus suis isolates by amino acid alterations in the penicillin-binding protein.</title>
        <authorList>
            <person name="Niemann L."/>
            <person name="Eichhorn I."/>
        </authorList>
    </citation>
    <scope>NUCLEOTIDE SEQUENCE [LARGE SCALE GENOMIC DNA]</scope>
    <source>
        <strain evidence="2 5">IMT40738</strain>
    </source>
</reference>
<reference evidence="1 4" key="1">
    <citation type="submission" date="2016-02" db="EMBL/GenBank/DDBJ databases">
        <authorList>
            <consortium name="Pathogen Informatics"/>
        </authorList>
    </citation>
    <scope>NUCLEOTIDE SEQUENCE [LARGE SCALE GENOMIC DNA]</scope>
    <source>
        <strain evidence="1 4">LSS23</strain>
    </source>
</reference>
<dbReference type="Proteomes" id="UP000073434">
    <property type="component" value="Unassembled WGS sequence"/>
</dbReference>
<dbReference type="OrthoDB" id="1696709at2"/>
<sequence>MTRIELDALETAIANELAEFVEDTTEVMREVVEEVTDESIETLKAMSPRKSGSYAKGWKSKATIDTSTGLTKTIHNRTPGLTHLLENGHAKSSGGRVEGIKHIAPVEKQAIRTLEEKLRKRV</sequence>
<organism evidence="1 4">
    <name type="scientific">Streptococcus suis</name>
    <dbReference type="NCBI Taxonomy" id="1307"/>
    <lineage>
        <taxon>Bacteria</taxon>
        <taxon>Bacillati</taxon>
        <taxon>Bacillota</taxon>
        <taxon>Bacilli</taxon>
        <taxon>Lactobacillales</taxon>
        <taxon>Streptococcaceae</taxon>
        <taxon>Streptococcus</taxon>
    </lineage>
</organism>
<dbReference type="AlphaFoldDB" id="A0A0Z8DUW8"/>
<protein>
    <submittedName>
        <fullName evidence="2">HK97 gp10 family phage protein</fullName>
    </submittedName>
    <submittedName>
        <fullName evidence="1">Prophage pi2 protein 37</fullName>
    </submittedName>
</protein>
<evidence type="ECO:0000313" key="2">
    <source>
        <dbReference type="EMBL" id="RRN50848.1"/>
    </source>
</evidence>
<dbReference type="EMBL" id="SSXO01000001">
    <property type="protein sequence ID" value="TII01201.1"/>
    <property type="molecule type" value="Genomic_DNA"/>
</dbReference>
<reference evidence="3 6" key="3">
    <citation type="submission" date="2019-04" db="EMBL/GenBank/DDBJ databases">
        <title>Genome analysis of Streptococcus suis strain WUSS424.</title>
        <authorList>
            <person name="Chen H."/>
            <person name="Gao X."/>
            <person name="Wu Z."/>
        </authorList>
    </citation>
    <scope>NUCLEOTIDE SEQUENCE [LARGE SCALE GENOMIC DNA]</scope>
    <source>
        <strain evidence="3 6">WUSS424</strain>
    </source>
</reference>
<evidence type="ECO:0000313" key="6">
    <source>
        <dbReference type="Proteomes" id="UP000305165"/>
    </source>
</evidence>
<dbReference type="EMBL" id="RRZO01000028">
    <property type="protein sequence ID" value="RRN50848.1"/>
    <property type="molecule type" value="Genomic_DNA"/>
</dbReference>
<dbReference type="EMBL" id="FIFW01000008">
    <property type="protein sequence ID" value="CYU50344.1"/>
    <property type="molecule type" value="Genomic_DNA"/>
</dbReference>
<dbReference type="Proteomes" id="UP000278566">
    <property type="component" value="Unassembled WGS sequence"/>
</dbReference>
<gene>
    <name evidence="2" type="ORF">EI220_06115</name>
    <name evidence="1" type="ORF">ERS132385_01022</name>
    <name evidence="3" type="ORF">FAJ39_02425</name>
</gene>
<evidence type="ECO:0000313" key="3">
    <source>
        <dbReference type="EMBL" id="TII01201.1"/>
    </source>
</evidence>
<dbReference type="Proteomes" id="UP000305165">
    <property type="component" value="Unassembled WGS sequence"/>
</dbReference>